<keyword evidence="6" id="KW-1185">Reference proteome</keyword>
<dbReference type="PANTHER" id="PTHR33867">
    <property type="entry name" value="RIBOSOME MATURATION FACTOR RIMP"/>
    <property type="match status" value="1"/>
</dbReference>
<sequence>MVYTEENIREVLNKILEPPLALFSLQVQNRKNHALIEISLDHLEQKTGAVSLFDCEEVSKRLKEELDNWGEEFDFTLQVSSSGAERMLRLPEDFGRFQGLLAKLEVLLDNGTWDKRVYRLGPRTGDTIELTPYEKRGPRRKVVKPIQKPLSEIRKGNLFLEL</sequence>
<keyword evidence="2 3" id="KW-0690">Ribosome biogenesis</keyword>
<accession>A0A4V3JRZ8</accession>
<dbReference type="GO" id="GO:0000028">
    <property type="term" value="P:ribosomal small subunit assembly"/>
    <property type="evidence" value="ECO:0007669"/>
    <property type="project" value="TreeGrafter"/>
</dbReference>
<dbReference type="InterPro" id="IPR003728">
    <property type="entry name" value="Ribosome_maturation_RimP"/>
</dbReference>
<dbReference type="OrthoDB" id="336742at2"/>
<comment type="similarity">
    <text evidence="3">Belongs to the RimP family.</text>
</comment>
<dbReference type="PANTHER" id="PTHR33867:SF1">
    <property type="entry name" value="RIBOSOME MATURATION FACTOR RIMP"/>
    <property type="match status" value="1"/>
</dbReference>
<dbReference type="InterPro" id="IPR035956">
    <property type="entry name" value="RimP_N_sf"/>
</dbReference>
<dbReference type="Proteomes" id="UP000297693">
    <property type="component" value="Unassembled WGS sequence"/>
</dbReference>
<dbReference type="SUPFAM" id="SSF75420">
    <property type="entry name" value="YhbC-like, N-terminal domain"/>
    <property type="match status" value="1"/>
</dbReference>
<evidence type="ECO:0000313" key="5">
    <source>
        <dbReference type="EMBL" id="TGL62689.1"/>
    </source>
</evidence>
<comment type="subcellular location">
    <subcellularLocation>
        <location evidence="3">Cytoplasm</location>
    </subcellularLocation>
</comment>
<feature type="domain" description="Ribosome maturation factor RimP N-terminal" evidence="4">
    <location>
        <begin position="19"/>
        <end position="85"/>
    </location>
</feature>
<comment type="caution">
    <text evidence="5">The sequence shown here is derived from an EMBL/GenBank/DDBJ whole genome shotgun (WGS) entry which is preliminary data.</text>
</comment>
<evidence type="ECO:0000256" key="3">
    <source>
        <dbReference type="HAMAP-Rule" id="MF_01077"/>
    </source>
</evidence>
<evidence type="ECO:0000313" key="6">
    <source>
        <dbReference type="Proteomes" id="UP000297693"/>
    </source>
</evidence>
<protein>
    <recommendedName>
        <fullName evidence="3">Ribosome maturation factor RimP</fullName>
    </recommendedName>
</protein>
<dbReference type="Pfam" id="PF02576">
    <property type="entry name" value="RimP_N"/>
    <property type="match status" value="1"/>
</dbReference>
<evidence type="ECO:0000256" key="2">
    <source>
        <dbReference type="ARBA" id="ARBA00022517"/>
    </source>
</evidence>
<name>A0A4V3JRZ8_9LEPT</name>
<dbReference type="NCBIfam" id="NF011228">
    <property type="entry name" value="PRK14635.1"/>
    <property type="match status" value="1"/>
</dbReference>
<dbReference type="RefSeq" id="WP_135621695.1">
    <property type="nucleotide sequence ID" value="NZ_RQGD01000009.1"/>
</dbReference>
<dbReference type="GO" id="GO:0006412">
    <property type="term" value="P:translation"/>
    <property type="evidence" value="ECO:0007669"/>
    <property type="project" value="TreeGrafter"/>
</dbReference>
<dbReference type="AlphaFoldDB" id="A0A4V3JRZ8"/>
<gene>
    <name evidence="3 5" type="primary">rimP</name>
    <name evidence="5" type="ORF">EHQ58_02145</name>
</gene>
<dbReference type="Gene3D" id="3.30.300.70">
    <property type="entry name" value="RimP-like superfamily, N-terminal"/>
    <property type="match status" value="1"/>
</dbReference>
<dbReference type="EMBL" id="RQGD01000009">
    <property type="protein sequence ID" value="TGL62689.1"/>
    <property type="molecule type" value="Genomic_DNA"/>
</dbReference>
<keyword evidence="1 3" id="KW-0963">Cytoplasm</keyword>
<proteinExistence type="inferred from homology"/>
<evidence type="ECO:0000259" key="4">
    <source>
        <dbReference type="Pfam" id="PF02576"/>
    </source>
</evidence>
<dbReference type="GO" id="GO:0005829">
    <property type="term" value="C:cytosol"/>
    <property type="evidence" value="ECO:0007669"/>
    <property type="project" value="TreeGrafter"/>
</dbReference>
<organism evidence="5 6">
    <name type="scientific">Leptospira ognonensis</name>
    <dbReference type="NCBI Taxonomy" id="2484945"/>
    <lineage>
        <taxon>Bacteria</taxon>
        <taxon>Pseudomonadati</taxon>
        <taxon>Spirochaetota</taxon>
        <taxon>Spirochaetia</taxon>
        <taxon>Leptospirales</taxon>
        <taxon>Leptospiraceae</taxon>
        <taxon>Leptospira</taxon>
    </lineage>
</organism>
<reference evidence="5" key="1">
    <citation type="journal article" date="2019" name="PLoS Negl. Trop. Dis.">
        <title>Revisiting the worldwide diversity of Leptospira species in the environment.</title>
        <authorList>
            <person name="Vincent A.T."/>
            <person name="Schiettekatte O."/>
            <person name="Bourhy P."/>
            <person name="Veyrier F.J."/>
            <person name="Picardeau M."/>
        </authorList>
    </citation>
    <scope>NUCLEOTIDE SEQUENCE [LARGE SCALE GENOMIC DNA]</scope>
    <source>
        <strain evidence="5">201702476</strain>
    </source>
</reference>
<evidence type="ECO:0000256" key="1">
    <source>
        <dbReference type="ARBA" id="ARBA00022490"/>
    </source>
</evidence>
<comment type="function">
    <text evidence="3">Required for maturation of 30S ribosomal subunits.</text>
</comment>
<dbReference type="HAMAP" id="MF_01077">
    <property type="entry name" value="RimP"/>
    <property type="match status" value="1"/>
</dbReference>
<dbReference type="InterPro" id="IPR028989">
    <property type="entry name" value="RimP_N"/>
</dbReference>